<gene>
    <name evidence="3" type="ORF">ACIBP5_27880</name>
</gene>
<protein>
    <recommendedName>
        <fullName evidence="2">Tyr recombinase domain-containing protein</fullName>
    </recommendedName>
</protein>
<evidence type="ECO:0000313" key="3">
    <source>
        <dbReference type="EMBL" id="MFI7443809.1"/>
    </source>
</evidence>
<evidence type="ECO:0000259" key="2">
    <source>
        <dbReference type="PROSITE" id="PS51898"/>
    </source>
</evidence>
<evidence type="ECO:0000256" key="1">
    <source>
        <dbReference type="ARBA" id="ARBA00023172"/>
    </source>
</evidence>
<proteinExistence type="predicted"/>
<keyword evidence="4" id="KW-1185">Reference proteome</keyword>
<dbReference type="InterPro" id="IPR002104">
    <property type="entry name" value="Integrase_catalytic"/>
</dbReference>
<dbReference type="SUPFAM" id="SSF56349">
    <property type="entry name" value="DNA breaking-rejoining enzymes"/>
    <property type="match status" value="1"/>
</dbReference>
<evidence type="ECO:0000313" key="4">
    <source>
        <dbReference type="Proteomes" id="UP001612928"/>
    </source>
</evidence>
<dbReference type="Gene3D" id="1.10.443.10">
    <property type="entry name" value="Intergrase catalytic core"/>
    <property type="match status" value="1"/>
</dbReference>
<comment type="caution">
    <text evidence="3">The sequence shown here is derived from an EMBL/GenBank/DDBJ whole genome shotgun (WGS) entry which is preliminary data.</text>
</comment>
<dbReference type="RefSeq" id="WP_397023981.1">
    <property type="nucleotide sequence ID" value="NZ_JBITMB010000007.1"/>
</dbReference>
<dbReference type="InterPro" id="IPR013762">
    <property type="entry name" value="Integrase-like_cat_sf"/>
</dbReference>
<accession>A0ABW8AAI7</accession>
<organism evidence="3 4">
    <name type="scientific">Nonomuraea indica</name>
    <dbReference type="NCBI Taxonomy" id="1581193"/>
    <lineage>
        <taxon>Bacteria</taxon>
        <taxon>Bacillati</taxon>
        <taxon>Actinomycetota</taxon>
        <taxon>Actinomycetes</taxon>
        <taxon>Streptosporangiales</taxon>
        <taxon>Streptosporangiaceae</taxon>
        <taxon>Nonomuraea</taxon>
    </lineage>
</organism>
<name>A0ABW8AAI7_9ACTN</name>
<keyword evidence="1" id="KW-0233">DNA recombination</keyword>
<dbReference type="EMBL" id="JBITMB010000007">
    <property type="protein sequence ID" value="MFI7443809.1"/>
    <property type="molecule type" value="Genomic_DNA"/>
</dbReference>
<reference evidence="3 4" key="1">
    <citation type="submission" date="2024-10" db="EMBL/GenBank/DDBJ databases">
        <title>The Natural Products Discovery Center: Release of the First 8490 Sequenced Strains for Exploring Actinobacteria Biosynthetic Diversity.</title>
        <authorList>
            <person name="Kalkreuter E."/>
            <person name="Kautsar S.A."/>
            <person name="Yang D."/>
            <person name="Bader C.D."/>
            <person name="Teijaro C.N."/>
            <person name="Fluegel L."/>
            <person name="Davis C.M."/>
            <person name="Simpson J.R."/>
            <person name="Lauterbach L."/>
            <person name="Steele A.D."/>
            <person name="Gui C."/>
            <person name="Meng S."/>
            <person name="Li G."/>
            <person name="Viehrig K."/>
            <person name="Ye F."/>
            <person name="Su P."/>
            <person name="Kiefer A.F."/>
            <person name="Nichols A."/>
            <person name="Cepeda A.J."/>
            <person name="Yan W."/>
            <person name="Fan B."/>
            <person name="Jiang Y."/>
            <person name="Adhikari A."/>
            <person name="Zheng C.-J."/>
            <person name="Schuster L."/>
            <person name="Cowan T.M."/>
            <person name="Smanski M.J."/>
            <person name="Chevrette M.G."/>
            <person name="De Carvalho L.P.S."/>
            <person name="Shen B."/>
        </authorList>
    </citation>
    <scope>NUCLEOTIDE SEQUENCE [LARGE SCALE GENOMIC DNA]</scope>
    <source>
        <strain evidence="3 4">NPDC049503</strain>
    </source>
</reference>
<dbReference type="InterPro" id="IPR011010">
    <property type="entry name" value="DNA_brk_join_enz"/>
</dbReference>
<sequence length="158" mass="17205">MIRMAEKRELVGRNVSALCETPRGQEGRPSTSLTLDQAVALLKACEGERFGAYVITSLLTGIRPEEARKLLWEAVDLDGKRPAISVLRADRVGGNTKTKKSRRALALPALVVEELKRHRVRQSAQRRAAGEAWQEHGLVLPATTGPCSTPCACCVAYA</sequence>
<feature type="domain" description="Tyr recombinase" evidence="2">
    <location>
        <begin position="28"/>
        <end position="158"/>
    </location>
</feature>
<dbReference type="PROSITE" id="PS51898">
    <property type="entry name" value="TYR_RECOMBINASE"/>
    <property type="match status" value="1"/>
</dbReference>
<dbReference type="Proteomes" id="UP001612928">
    <property type="component" value="Unassembled WGS sequence"/>
</dbReference>